<accession>A0A563DFS8</accession>
<dbReference type="EMBL" id="SELH01000016">
    <property type="protein sequence ID" value="TWP28972.1"/>
    <property type="molecule type" value="Genomic_DNA"/>
</dbReference>
<evidence type="ECO:0000313" key="1">
    <source>
        <dbReference type="EMBL" id="TWP28972.1"/>
    </source>
</evidence>
<proteinExistence type="predicted"/>
<dbReference type="RefSeq" id="WP_146292012.1">
    <property type="nucleotide sequence ID" value="NZ_SELH01000016.1"/>
</dbReference>
<dbReference type="Proteomes" id="UP000319499">
    <property type="component" value="Unassembled WGS sequence"/>
</dbReference>
<reference evidence="1 2" key="1">
    <citation type="submission" date="2019-02" db="EMBL/GenBank/DDBJ databases">
        <title>Apibacter muscae sp. nov.: a novel member of the house fly microbiota.</title>
        <authorList>
            <person name="Park R."/>
        </authorList>
    </citation>
    <scope>NUCLEOTIDE SEQUENCE [LARGE SCALE GENOMIC DNA]</scope>
    <source>
        <strain evidence="1 2">AL1</strain>
    </source>
</reference>
<sequence>MNTIQNKYYFQALDNFPYNMEDTMEALNYALSYDPNQADCLCLLARVYAEVLNDYTTAKEYFERAMASNLHCISLYPPYIECLLWNEDFQEAEKLIHFALTVKGVDKAAIYNKKSLWYEYQRDYKNALKAIDEARLHTYTQSFMSHLDDRAKLIKQKEKKVNKKQRNSK</sequence>
<keyword evidence="2" id="KW-1185">Reference proteome</keyword>
<dbReference type="AlphaFoldDB" id="A0A563DFS8"/>
<evidence type="ECO:0000313" key="2">
    <source>
        <dbReference type="Proteomes" id="UP000319499"/>
    </source>
</evidence>
<name>A0A563DFS8_9FLAO</name>
<gene>
    <name evidence="1" type="ORF">ETU09_03810</name>
</gene>
<organism evidence="1 2">
    <name type="scientific">Apibacter muscae</name>
    <dbReference type="NCBI Taxonomy" id="2509004"/>
    <lineage>
        <taxon>Bacteria</taxon>
        <taxon>Pseudomonadati</taxon>
        <taxon>Bacteroidota</taxon>
        <taxon>Flavobacteriia</taxon>
        <taxon>Flavobacteriales</taxon>
        <taxon>Weeksellaceae</taxon>
        <taxon>Apibacter</taxon>
    </lineage>
</organism>
<evidence type="ECO:0008006" key="3">
    <source>
        <dbReference type="Google" id="ProtNLM"/>
    </source>
</evidence>
<dbReference type="InterPro" id="IPR011990">
    <property type="entry name" value="TPR-like_helical_dom_sf"/>
</dbReference>
<protein>
    <recommendedName>
        <fullName evidence="3">Tetratricopeptide repeat protein</fullName>
    </recommendedName>
</protein>
<dbReference type="OrthoDB" id="1122255at2"/>
<comment type="caution">
    <text evidence="1">The sequence shown here is derived from an EMBL/GenBank/DDBJ whole genome shotgun (WGS) entry which is preliminary data.</text>
</comment>
<dbReference type="SUPFAM" id="SSF48452">
    <property type="entry name" value="TPR-like"/>
    <property type="match status" value="1"/>
</dbReference>
<dbReference type="Gene3D" id="1.25.40.10">
    <property type="entry name" value="Tetratricopeptide repeat domain"/>
    <property type="match status" value="1"/>
</dbReference>